<organism evidence="1 2">
    <name type="scientific">Zooshikella harenae</name>
    <dbReference type="NCBI Taxonomy" id="2827238"/>
    <lineage>
        <taxon>Bacteria</taxon>
        <taxon>Pseudomonadati</taxon>
        <taxon>Pseudomonadota</taxon>
        <taxon>Gammaproteobacteria</taxon>
        <taxon>Oceanospirillales</taxon>
        <taxon>Zooshikellaceae</taxon>
        <taxon>Zooshikella</taxon>
    </lineage>
</organism>
<evidence type="ECO:0000313" key="1">
    <source>
        <dbReference type="EMBL" id="MBU2709556.1"/>
    </source>
</evidence>
<name>A0ABS5Z673_9GAMM</name>
<evidence type="ECO:0000313" key="2">
    <source>
        <dbReference type="Proteomes" id="UP000690515"/>
    </source>
</evidence>
<keyword evidence="2" id="KW-1185">Reference proteome</keyword>
<dbReference type="RefSeq" id="WP_215817722.1">
    <property type="nucleotide sequence ID" value="NZ_JAGSOY010000001.1"/>
</dbReference>
<comment type="caution">
    <text evidence="1">The sequence shown here is derived from an EMBL/GenBank/DDBJ whole genome shotgun (WGS) entry which is preliminary data.</text>
</comment>
<protein>
    <submittedName>
        <fullName evidence="1">Uncharacterized protein</fullName>
    </submittedName>
</protein>
<accession>A0ABS5Z673</accession>
<sequence length="198" mass="21962">MFNITDKTYNPIGLSEQDKLFDTSYDDVLLGKIEKGEYYPAIISAKRVYRPIIHGTGEILLPFGYRDRSFRLIISVRNKDKIGGVQIKDVKVGHHAYFLMENHGANSSAQANSDASPTFVVTSNNAAGEVSISTITGDLVGHELFLQSHQSEYAVKNNNSDEELFSMGIKTLTSDELKNGLTLKYSNIESASIVFEVF</sequence>
<dbReference type="Proteomes" id="UP000690515">
    <property type="component" value="Unassembled WGS sequence"/>
</dbReference>
<proteinExistence type="predicted"/>
<reference evidence="1 2" key="1">
    <citation type="submission" date="2021-04" db="EMBL/GenBank/DDBJ databases">
        <authorList>
            <person name="Pira H."/>
            <person name="Risdian C."/>
            <person name="Wink J."/>
        </authorList>
    </citation>
    <scope>NUCLEOTIDE SEQUENCE [LARGE SCALE GENOMIC DNA]</scope>
    <source>
        <strain evidence="1 2">WH53</strain>
    </source>
</reference>
<gene>
    <name evidence="1" type="ORF">KCG35_00630</name>
</gene>
<dbReference type="EMBL" id="JAGSOY010000001">
    <property type="protein sequence ID" value="MBU2709556.1"/>
    <property type="molecule type" value="Genomic_DNA"/>
</dbReference>